<evidence type="ECO:0000259" key="7">
    <source>
        <dbReference type="Pfam" id="PF11563"/>
    </source>
</evidence>
<evidence type="ECO:0000313" key="9">
    <source>
        <dbReference type="Proteomes" id="UP000606463"/>
    </source>
</evidence>
<feature type="transmembrane region" description="Helical" evidence="6">
    <location>
        <begin position="185"/>
        <end position="209"/>
    </location>
</feature>
<comment type="subcellular location">
    <subcellularLocation>
        <location evidence="1">Cell membrane</location>
        <topology evidence="1">Multi-pass membrane protein</topology>
    </subcellularLocation>
</comment>
<dbReference type="InterPro" id="IPR009050">
    <property type="entry name" value="Globin-like_sf"/>
</dbReference>
<dbReference type="InterPro" id="IPR012292">
    <property type="entry name" value="Globin/Proto"/>
</dbReference>
<evidence type="ECO:0000256" key="1">
    <source>
        <dbReference type="ARBA" id="ARBA00004651"/>
    </source>
</evidence>
<comment type="caution">
    <text evidence="8">The sequence shown here is derived from an EMBL/GenBank/DDBJ whole genome shotgun (WGS) entry which is preliminary data.</text>
</comment>
<name>A0A9D0YNQ1_AQUAO</name>
<dbReference type="Gene3D" id="1.10.490.10">
    <property type="entry name" value="Globins"/>
    <property type="match status" value="1"/>
</dbReference>
<protein>
    <recommendedName>
        <fullName evidence="7">Globin-sensor domain-containing protein</fullName>
    </recommendedName>
</protein>
<feature type="domain" description="Globin-sensor" evidence="7">
    <location>
        <begin position="6"/>
        <end position="162"/>
    </location>
</feature>
<feature type="transmembrane region" description="Helical" evidence="6">
    <location>
        <begin position="221"/>
        <end position="242"/>
    </location>
</feature>
<evidence type="ECO:0000256" key="6">
    <source>
        <dbReference type="SAM" id="Phobius"/>
    </source>
</evidence>
<accession>A0A9D0YNQ1</accession>
<keyword evidence="3 6" id="KW-0812">Transmembrane</keyword>
<dbReference type="Proteomes" id="UP000606463">
    <property type="component" value="Unassembled WGS sequence"/>
</dbReference>
<keyword evidence="4 6" id="KW-1133">Transmembrane helix</keyword>
<dbReference type="Pfam" id="PF06146">
    <property type="entry name" value="PsiE"/>
    <property type="match status" value="1"/>
</dbReference>
<evidence type="ECO:0000256" key="2">
    <source>
        <dbReference type="ARBA" id="ARBA00022475"/>
    </source>
</evidence>
<dbReference type="GO" id="GO:0005886">
    <property type="term" value="C:plasma membrane"/>
    <property type="evidence" value="ECO:0007669"/>
    <property type="project" value="UniProtKB-SubCell"/>
</dbReference>
<reference evidence="8" key="1">
    <citation type="journal article" date="2020" name="ISME J.">
        <title>Gammaproteobacteria mediating utilization of methyl-, sulfur- and petroleum organic compounds in deep ocean hydrothermal plumes.</title>
        <authorList>
            <person name="Zhou Z."/>
            <person name="Liu Y."/>
            <person name="Pan J."/>
            <person name="Cron B.R."/>
            <person name="Toner B.M."/>
            <person name="Anantharaman K."/>
            <person name="Breier J.A."/>
            <person name="Dick G.J."/>
            <person name="Li M."/>
        </authorList>
    </citation>
    <scope>NUCLEOTIDE SEQUENCE</scope>
    <source>
        <strain evidence="8">SZUA-1501</strain>
    </source>
</reference>
<feature type="transmembrane region" description="Helical" evidence="6">
    <location>
        <begin position="254"/>
        <end position="274"/>
    </location>
</feature>
<dbReference type="EMBL" id="DQVE01000018">
    <property type="protein sequence ID" value="HIP98103.1"/>
    <property type="molecule type" value="Genomic_DNA"/>
</dbReference>
<evidence type="ECO:0000256" key="5">
    <source>
        <dbReference type="ARBA" id="ARBA00023136"/>
    </source>
</evidence>
<dbReference type="Pfam" id="PF11563">
    <property type="entry name" value="Protoglobin"/>
    <property type="match status" value="1"/>
</dbReference>
<dbReference type="GO" id="GO:0020037">
    <property type="term" value="F:heme binding"/>
    <property type="evidence" value="ECO:0007669"/>
    <property type="project" value="InterPro"/>
</dbReference>
<evidence type="ECO:0000256" key="4">
    <source>
        <dbReference type="ARBA" id="ARBA00022989"/>
    </source>
</evidence>
<proteinExistence type="predicted"/>
<organism evidence="8 9">
    <name type="scientific">Aquifex aeolicus</name>
    <dbReference type="NCBI Taxonomy" id="63363"/>
    <lineage>
        <taxon>Bacteria</taxon>
        <taxon>Pseudomonadati</taxon>
        <taxon>Aquificota</taxon>
        <taxon>Aquificia</taxon>
        <taxon>Aquificales</taxon>
        <taxon>Aquificaceae</taxon>
        <taxon>Aquifex</taxon>
    </lineage>
</organism>
<sequence>MVGALEYDIDRLLYLHQISKKDTQRIKFLRKYLEPYKADFVKNISESLYRFPELRELLTEEFINQFKKLISEWYDRLFEGKYDVSYLYYLMSLGERFVDVGFSPHHITVLMDLIRNYFNTRIFEQIKQSQDPELIDRFRSALKSLNKILDLNLDIIISHYVDIETKKFLTLGRWGKQILKIATRFGLALDSLILFGLILLAFFIVYLLVNDILHIFNDKNMAHGIIAALGDLLILWTILELLNSQIKFMLGGEFAISSFVSVALAATIREALIASLEHTKPVEFKLTLAIIILVLGIVFGIVKLFEMKESKRRIVLRL</sequence>
<dbReference type="InterPro" id="IPR020948">
    <property type="entry name" value="P_starv_induced_PsiE-like"/>
</dbReference>
<evidence type="ECO:0000256" key="3">
    <source>
        <dbReference type="ARBA" id="ARBA00022692"/>
    </source>
</evidence>
<dbReference type="SUPFAM" id="SSF46458">
    <property type="entry name" value="Globin-like"/>
    <property type="match status" value="1"/>
</dbReference>
<keyword evidence="5 6" id="KW-0472">Membrane</keyword>
<evidence type="ECO:0000313" key="8">
    <source>
        <dbReference type="EMBL" id="HIP98103.1"/>
    </source>
</evidence>
<keyword evidence="2" id="KW-1003">Cell membrane</keyword>
<dbReference type="GO" id="GO:0019825">
    <property type="term" value="F:oxygen binding"/>
    <property type="evidence" value="ECO:0007669"/>
    <property type="project" value="InterPro"/>
</dbReference>
<dbReference type="InterPro" id="IPR044398">
    <property type="entry name" value="Globin-sensor_dom"/>
</dbReference>
<feature type="transmembrane region" description="Helical" evidence="6">
    <location>
        <begin position="286"/>
        <end position="305"/>
    </location>
</feature>
<gene>
    <name evidence="8" type="ORF">EYH37_01875</name>
</gene>
<dbReference type="AlphaFoldDB" id="A0A9D0YNQ1"/>